<dbReference type="EMBL" id="JAABNT010000003">
    <property type="protein sequence ID" value="NEK21930.1"/>
    <property type="molecule type" value="Genomic_DNA"/>
</dbReference>
<proteinExistence type="predicted"/>
<dbReference type="RefSeq" id="WP_164352866.1">
    <property type="nucleotide sequence ID" value="NZ_JAABNT010000003.1"/>
</dbReference>
<evidence type="ECO:0000313" key="2">
    <source>
        <dbReference type="Proteomes" id="UP000468591"/>
    </source>
</evidence>
<protein>
    <submittedName>
        <fullName evidence="1">Uncharacterized protein</fullName>
    </submittedName>
</protein>
<keyword evidence="2" id="KW-1185">Reference proteome</keyword>
<dbReference type="Proteomes" id="UP000468591">
    <property type="component" value="Unassembled WGS sequence"/>
</dbReference>
<sequence>MSIKAKIAAKFASALKSTKATSAAEDTVDLLYKTTFFADQFKSEISDLKPVSAGIGLAATAVLMAYKLQAVANKAKGELDEKMIAAETEKLEKNSKKYSLIMKNITKKCDAQLKVCKDAKHKKALNNLKKSALISTKKVDAQAKLASLALKKIKKAS</sequence>
<gene>
    <name evidence="1" type="ORF">GV827_05890</name>
</gene>
<accession>A0A6P0C926</accession>
<evidence type="ECO:0000313" key="1">
    <source>
        <dbReference type="EMBL" id="NEK21930.1"/>
    </source>
</evidence>
<name>A0A6P0C926_9RHOB</name>
<organism evidence="1 2">
    <name type="scientific">Sulfitobacter sediminilitoris</name>
    <dbReference type="NCBI Taxonomy" id="2698830"/>
    <lineage>
        <taxon>Bacteria</taxon>
        <taxon>Pseudomonadati</taxon>
        <taxon>Pseudomonadota</taxon>
        <taxon>Alphaproteobacteria</taxon>
        <taxon>Rhodobacterales</taxon>
        <taxon>Roseobacteraceae</taxon>
        <taxon>Sulfitobacter</taxon>
    </lineage>
</organism>
<dbReference type="AlphaFoldDB" id="A0A6P0C926"/>
<reference evidence="1 2" key="1">
    <citation type="submission" date="2020-01" db="EMBL/GenBank/DDBJ databases">
        <title>Sulfitobacter sediminilitoris sp. nov., isolated from a tidal flat.</title>
        <authorList>
            <person name="Park S."/>
            <person name="Yoon J.-H."/>
        </authorList>
    </citation>
    <scope>NUCLEOTIDE SEQUENCE [LARGE SCALE GENOMIC DNA]</scope>
    <source>
        <strain evidence="1 2">JBTF-M27</strain>
    </source>
</reference>
<comment type="caution">
    <text evidence="1">The sequence shown here is derived from an EMBL/GenBank/DDBJ whole genome shotgun (WGS) entry which is preliminary data.</text>
</comment>